<feature type="domain" description="Periplasmic binding protein" evidence="4">
    <location>
        <begin position="32"/>
        <end position="288"/>
    </location>
</feature>
<comment type="subcellular location">
    <subcellularLocation>
        <location evidence="1">Periplasm</location>
    </subcellularLocation>
</comment>
<evidence type="ECO:0000256" key="1">
    <source>
        <dbReference type="ARBA" id="ARBA00004418"/>
    </source>
</evidence>
<gene>
    <name evidence="5" type="ORF">CEJ86_15890</name>
</gene>
<dbReference type="Proteomes" id="UP000231987">
    <property type="component" value="Unassembled WGS sequence"/>
</dbReference>
<dbReference type="AlphaFoldDB" id="A0A2J0Z1X4"/>
<proteinExistence type="inferred from homology"/>
<evidence type="ECO:0000256" key="2">
    <source>
        <dbReference type="ARBA" id="ARBA00007639"/>
    </source>
</evidence>
<dbReference type="SUPFAM" id="SSF53822">
    <property type="entry name" value="Periplasmic binding protein-like I"/>
    <property type="match status" value="1"/>
</dbReference>
<organism evidence="5 6">
    <name type="scientific">Rhizobium meliloti</name>
    <name type="common">Ensifer meliloti</name>
    <name type="synonym">Sinorhizobium meliloti</name>
    <dbReference type="NCBI Taxonomy" id="382"/>
    <lineage>
        <taxon>Bacteria</taxon>
        <taxon>Pseudomonadati</taxon>
        <taxon>Pseudomonadota</taxon>
        <taxon>Alphaproteobacteria</taxon>
        <taxon>Hyphomicrobiales</taxon>
        <taxon>Rhizobiaceae</taxon>
        <taxon>Sinorhizobium/Ensifer group</taxon>
        <taxon>Sinorhizobium</taxon>
    </lineage>
</organism>
<dbReference type="Pfam" id="PF13407">
    <property type="entry name" value="Peripla_BP_4"/>
    <property type="match status" value="1"/>
</dbReference>
<dbReference type="InterPro" id="IPR050555">
    <property type="entry name" value="Bact_Solute-Bind_Prot2"/>
</dbReference>
<keyword evidence="3" id="KW-0732">Signal</keyword>
<dbReference type="GO" id="GO:0030246">
    <property type="term" value="F:carbohydrate binding"/>
    <property type="evidence" value="ECO:0007669"/>
    <property type="project" value="TreeGrafter"/>
</dbReference>
<accession>A0A2J0Z1X4</accession>
<evidence type="ECO:0000313" key="6">
    <source>
        <dbReference type="Proteomes" id="UP000231987"/>
    </source>
</evidence>
<evidence type="ECO:0000313" key="5">
    <source>
        <dbReference type="EMBL" id="PJR14530.1"/>
    </source>
</evidence>
<protein>
    <submittedName>
        <fullName evidence="5">LacI family transcriptional regulator</fullName>
    </submittedName>
</protein>
<name>A0A2J0Z1X4_RHIML</name>
<dbReference type="PANTHER" id="PTHR30036">
    <property type="entry name" value="D-XYLOSE-BINDING PERIPLASMIC PROTEIN"/>
    <property type="match status" value="1"/>
</dbReference>
<reference evidence="5 6" key="1">
    <citation type="submission" date="2017-06" db="EMBL/GenBank/DDBJ databases">
        <title>Ensifer strains isolated from leguminous trees and herbs display diverse denitrification phenotypes with some acting as strong N2O sinks.</title>
        <authorList>
            <person name="Woliy K."/>
            <person name="Mania D."/>
            <person name="Bakken L.R."/>
            <person name="Frostegard A."/>
        </authorList>
    </citation>
    <scope>NUCLEOTIDE SEQUENCE [LARGE SCALE GENOMIC DNA]</scope>
    <source>
        <strain evidence="5 6">AC50a</strain>
    </source>
</reference>
<sequence>MSVYKKIAACTVALGALCAAQLAVAQDAPSVVTVVKVTGENWFTRMEEGVVAYGKDNPAVSTSQIGPAKADAAQQLRLIEDLVAKNVNAIAVVPMDPSALEGVFKRAMNRGIKIITHEADSLKNTQVDIEAFDNKVFGARFNEKLAECMGKSGKWTSFVGSLGSLTHVQWADGGAENAKKYPEMELVSEKNESFNDANKAYEKAREILRKYPDIKGFQGGSAIDVIGIGRAVEEAGLVGKVCVVGLGLPKDTAKYLESGAVQSISFWDPKDAGYVMNKVAQLVIEGKEITDGMDLGVPGYNKVSVKKGPGDGIIVVGEAWVDVDTSNYSQYPF</sequence>
<dbReference type="GO" id="GO:0030288">
    <property type="term" value="C:outer membrane-bounded periplasmic space"/>
    <property type="evidence" value="ECO:0007669"/>
    <property type="project" value="TreeGrafter"/>
</dbReference>
<dbReference type="EMBL" id="NJGD01000006">
    <property type="protein sequence ID" value="PJR14530.1"/>
    <property type="molecule type" value="Genomic_DNA"/>
</dbReference>
<dbReference type="InterPro" id="IPR025997">
    <property type="entry name" value="SBP_2_dom"/>
</dbReference>
<comment type="similarity">
    <text evidence="2">Belongs to the bacterial solute-binding protein 2 family.</text>
</comment>
<comment type="caution">
    <text evidence="5">The sequence shown here is derived from an EMBL/GenBank/DDBJ whole genome shotgun (WGS) entry which is preliminary data.</text>
</comment>
<feature type="chain" id="PRO_5014402626" evidence="3">
    <location>
        <begin position="26"/>
        <end position="333"/>
    </location>
</feature>
<evidence type="ECO:0000256" key="3">
    <source>
        <dbReference type="SAM" id="SignalP"/>
    </source>
</evidence>
<dbReference type="PANTHER" id="PTHR30036:SF7">
    <property type="entry name" value="ABC TRANSPORTER PERIPLASMIC-BINDING PROTEIN YPHF"/>
    <property type="match status" value="1"/>
</dbReference>
<dbReference type="Gene3D" id="3.40.50.2300">
    <property type="match status" value="2"/>
</dbReference>
<evidence type="ECO:0000259" key="4">
    <source>
        <dbReference type="Pfam" id="PF13407"/>
    </source>
</evidence>
<dbReference type="RefSeq" id="WP_100672460.1">
    <property type="nucleotide sequence ID" value="NZ_NJGD01000006.1"/>
</dbReference>
<feature type="signal peptide" evidence="3">
    <location>
        <begin position="1"/>
        <end position="25"/>
    </location>
</feature>
<dbReference type="InterPro" id="IPR028082">
    <property type="entry name" value="Peripla_BP_I"/>
</dbReference>